<name>A0A1D3D378_9EIME</name>
<protein>
    <submittedName>
        <fullName evidence="2">Uncharacterized protein</fullName>
    </submittedName>
</protein>
<evidence type="ECO:0000313" key="3">
    <source>
        <dbReference type="Proteomes" id="UP000095192"/>
    </source>
</evidence>
<feature type="compositionally biased region" description="Basic and acidic residues" evidence="1">
    <location>
        <begin position="197"/>
        <end position="207"/>
    </location>
</feature>
<evidence type="ECO:0000313" key="2">
    <source>
        <dbReference type="EMBL" id="OEH77906.1"/>
    </source>
</evidence>
<dbReference type="AlphaFoldDB" id="A0A1D3D378"/>
<dbReference type="Proteomes" id="UP000095192">
    <property type="component" value="Unassembled WGS sequence"/>
</dbReference>
<evidence type="ECO:0000256" key="1">
    <source>
        <dbReference type="SAM" id="MobiDB-lite"/>
    </source>
</evidence>
<accession>A0A1D3D378</accession>
<reference evidence="2 3" key="1">
    <citation type="journal article" date="2016" name="BMC Genomics">
        <title>Comparative genomics reveals Cyclospora cayetanensis possesses coccidia-like metabolism and invasion components but unique surface antigens.</title>
        <authorList>
            <person name="Liu S."/>
            <person name="Wang L."/>
            <person name="Zheng H."/>
            <person name="Xu Z."/>
            <person name="Roellig D.M."/>
            <person name="Li N."/>
            <person name="Frace M.A."/>
            <person name="Tang K."/>
            <person name="Arrowood M.J."/>
            <person name="Moss D.M."/>
            <person name="Zhang L."/>
            <person name="Feng Y."/>
            <person name="Xiao L."/>
        </authorList>
    </citation>
    <scope>NUCLEOTIDE SEQUENCE [LARGE SCALE GENOMIC DNA]</scope>
    <source>
        <strain evidence="2 3">CHN_HEN01</strain>
    </source>
</reference>
<feature type="region of interest" description="Disordered" evidence="1">
    <location>
        <begin position="190"/>
        <end position="233"/>
    </location>
</feature>
<dbReference type="InParanoid" id="A0A1D3D378"/>
<proteinExistence type="predicted"/>
<dbReference type="EMBL" id="JROU02000930">
    <property type="protein sequence ID" value="OEH77906.1"/>
    <property type="molecule type" value="Genomic_DNA"/>
</dbReference>
<sequence>MESQQGGGPPGGPFPRPGLPLSDEERQAICLDVLLSLARHMSAWRYRDGWGGGAFHTHFGRLSSGALSKVEIESYWQLMGPLLGALGLTPVLGGAPLIDAASCRLRMQPVLLLFLPRLWTAAATAGSACCIRGVGAFSLPMGPLLRLLISCEGFSEVAAEGDEVGRSPHATSPEASWNGAPLEAAAVVRPLPGGLPHECDPLEKDSGGPEGGPRGAPEGARPSLAPSAGSATD</sequence>
<dbReference type="VEuPathDB" id="ToxoDB:cyc_05365"/>
<organism evidence="2 3">
    <name type="scientific">Cyclospora cayetanensis</name>
    <dbReference type="NCBI Taxonomy" id="88456"/>
    <lineage>
        <taxon>Eukaryota</taxon>
        <taxon>Sar</taxon>
        <taxon>Alveolata</taxon>
        <taxon>Apicomplexa</taxon>
        <taxon>Conoidasida</taxon>
        <taxon>Coccidia</taxon>
        <taxon>Eucoccidiorida</taxon>
        <taxon>Eimeriorina</taxon>
        <taxon>Eimeriidae</taxon>
        <taxon>Cyclospora</taxon>
    </lineage>
</organism>
<feature type="region of interest" description="Disordered" evidence="1">
    <location>
        <begin position="162"/>
        <end position="181"/>
    </location>
</feature>
<keyword evidence="3" id="KW-1185">Reference proteome</keyword>
<comment type="caution">
    <text evidence="2">The sequence shown here is derived from an EMBL/GenBank/DDBJ whole genome shotgun (WGS) entry which is preliminary data.</text>
</comment>
<gene>
    <name evidence="2" type="ORF">cyc_05365</name>
</gene>